<evidence type="ECO:0000256" key="3">
    <source>
        <dbReference type="SAM" id="MobiDB-lite"/>
    </source>
</evidence>
<dbReference type="OrthoDB" id="9785951at2"/>
<evidence type="ECO:0000256" key="2">
    <source>
        <dbReference type="RuleBase" id="RU362039"/>
    </source>
</evidence>
<dbReference type="EMBL" id="RKHO01000001">
    <property type="protein sequence ID" value="ROR91996.1"/>
    <property type="molecule type" value="Genomic_DNA"/>
</dbReference>
<dbReference type="InterPro" id="IPR024654">
    <property type="entry name" value="Calcineurin-like_PHP_lpxH"/>
</dbReference>
<dbReference type="SUPFAM" id="SSF56300">
    <property type="entry name" value="Metallo-dependent phosphatases"/>
    <property type="match status" value="1"/>
</dbReference>
<dbReference type="RefSeq" id="WP_123391612.1">
    <property type="nucleotide sequence ID" value="NZ_RKHO01000001.1"/>
</dbReference>
<organism evidence="5 6">
    <name type="scientific">Nocardioides aurantiacus</name>
    <dbReference type="NCBI Taxonomy" id="86796"/>
    <lineage>
        <taxon>Bacteria</taxon>
        <taxon>Bacillati</taxon>
        <taxon>Actinomycetota</taxon>
        <taxon>Actinomycetes</taxon>
        <taxon>Propionibacteriales</taxon>
        <taxon>Nocardioidaceae</taxon>
        <taxon>Nocardioides</taxon>
    </lineage>
</organism>
<comment type="caution">
    <text evidence="5">The sequence shown here is derived from an EMBL/GenBank/DDBJ whole genome shotgun (WGS) entry which is preliminary data.</text>
</comment>
<evidence type="ECO:0000259" key="4">
    <source>
        <dbReference type="Pfam" id="PF12850"/>
    </source>
</evidence>
<dbReference type="NCBIfam" id="TIGR00040">
    <property type="entry name" value="yfcE"/>
    <property type="match status" value="1"/>
</dbReference>
<sequence length="167" mass="17984">MRVAVLADTHAPRFWKGCPPGVARALEGVDLVLHAGDVCTPGVLDELAAWAPVLVVRGNNDGDDVAAWGAPDVLETELAGVRVAMLHDSGPAKGRGARLRKRFPEADLVVFGHSHIPWDEVHAGQRAFNPGSPTDKRRQPRPTMGELVLTEGRIVSARIFPVDRPRG</sequence>
<keyword evidence="2" id="KW-0479">Metal-binding</keyword>
<dbReference type="EC" id="3.1.4.-" evidence="2"/>
<protein>
    <recommendedName>
        <fullName evidence="2">Phosphoesterase</fullName>
        <ecNumber evidence="2">3.1.4.-</ecNumber>
    </recommendedName>
</protein>
<reference evidence="5 6" key="1">
    <citation type="submission" date="2018-11" db="EMBL/GenBank/DDBJ databases">
        <title>Sequencing the genomes of 1000 actinobacteria strains.</title>
        <authorList>
            <person name="Klenk H.-P."/>
        </authorList>
    </citation>
    <scope>NUCLEOTIDE SEQUENCE [LARGE SCALE GENOMIC DNA]</scope>
    <source>
        <strain evidence="5 6">DSM 12652</strain>
    </source>
</reference>
<dbReference type="InterPro" id="IPR029052">
    <property type="entry name" value="Metallo-depent_PP-like"/>
</dbReference>
<name>A0A3N2CWZ4_9ACTN</name>
<dbReference type="GO" id="GO:0016787">
    <property type="term" value="F:hydrolase activity"/>
    <property type="evidence" value="ECO:0007669"/>
    <property type="project" value="UniProtKB-UniRule"/>
</dbReference>
<dbReference type="InterPro" id="IPR000979">
    <property type="entry name" value="Phosphodiesterase_MJ0936/Vps29"/>
</dbReference>
<gene>
    <name evidence="5" type="ORF">EDD33_2877</name>
</gene>
<comment type="cofactor">
    <cofactor evidence="2">
        <name>a divalent metal cation</name>
        <dbReference type="ChEBI" id="CHEBI:60240"/>
    </cofactor>
</comment>
<accession>A0A3N2CWZ4</accession>
<dbReference type="AlphaFoldDB" id="A0A3N2CWZ4"/>
<evidence type="ECO:0000256" key="1">
    <source>
        <dbReference type="ARBA" id="ARBA00008950"/>
    </source>
</evidence>
<feature type="region of interest" description="Disordered" evidence="3">
    <location>
        <begin position="123"/>
        <end position="142"/>
    </location>
</feature>
<dbReference type="PANTHER" id="PTHR11124">
    <property type="entry name" value="VACUOLAR SORTING PROTEIN VPS29"/>
    <property type="match status" value="1"/>
</dbReference>
<evidence type="ECO:0000313" key="5">
    <source>
        <dbReference type="EMBL" id="ROR91996.1"/>
    </source>
</evidence>
<proteinExistence type="inferred from homology"/>
<dbReference type="Gene3D" id="3.60.21.10">
    <property type="match status" value="1"/>
</dbReference>
<dbReference type="Pfam" id="PF12850">
    <property type="entry name" value="Metallophos_2"/>
    <property type="match status" value="1"/>
</dbReference>
<keyword evidence="6" id="KW-1185">Reference proteome</keyword>
<dbReference type="Proteomes" id="UP000281738">
    <property type="component" value="Unassembled WGS sequence"/>
</dbReference>
<dbReference type="GO" id="GO:0046872">
    <property type="term" value="F:metal ion binding"/>
    <property type="evidence" value="ECO:0007669"/>
    <property type="project" value="UniProtKB-KW"/>
</dbReference>
<feature type="domain" description="Calcineurin-like phosphoesterase" evidence="4">
    <location>
        <begin position="1"/>
        <end position="145"/>
    </location>
</feature>
<comment type="similarity">
    <text evidence="1 2">Belongs to the metallophosphoesterase superfamily. YfcE family.</text>
</comment>
<evidence type="ECO:0000313" key="6">
    <source>
        <dbReference type="Proteomes" id="UP000281738"/>
    </source>
</evidence>